<evidence type="ECO:0000313" key="16">
    <source>
        <dbReference type="EnsemblPlants" id="Pp3c23_14790V3.1"/>
    </source>
</evidence>
<dbReference type="PaxDb" id="3218-PP1S156_45V6.1"/>
<dbReference type="Pfam" id="PF10502">
    <property type="entry name" value="Peptidase_S26"/>
    <property type="match status" value="1"/>
</dbReference>
<evidence type="ECO:0000256" key="1">
    <source>
        <dbReference type="ARBA" id="ARBA00000677"/>
    </source>
</evidence>
<dbReference type="PANTHER" id="PTHR43390">
    <property type="entry name" value="SIGNAL PEPTIDASE I"/>
    <property type="match status" value="1"/>
</dbReference>
<dbReference type="EMBL" id="ABEU02000023">
    <property type="protein sequence ID" value="PNR29392.1"/>
    <property type="molecule type" value="Genomic_DNA"/>
</dbReference>
<evidence type="ECO:0000256" key="2">
    <source>
        <dbReference type="ARBA" id="ARBA00004229"/>
    </source>
</evidence>
<dbReference type="Gene3D" id="2.10.109.10">
    <property type="entry name" value="Umud Fragment, subunit A"/>
    <property type="match status" value="1"/>
</dbReference>
<reference evidence="16" key="3">
    <citation type="submission" date="2020-12" db="UniProtKB">
        <authorList>
            <consortium name="EnsemblPlants"/>
        </authorList>
    </citation>
    <scope>IDENTIFICATION</scope>
</reference>
<accession>A0A2K1IJE7</accession>
<feature type="region of interest" description="Disordered" evidence="13">
    <location>
        <begin position="72"/>
        <end position="97"/>
    </location>
</feature>
<dbReference type="GO" id="GO:0009535">
    <property type="term" value="C:chloroplast thylakoid membrane"/>
    <property type="evidence" value="ECO:0000318"/>
    <property type="project" value="GO_Central"/>
</dbReference>
<dbReference type="Gramene" id="Pp3c23_14790V3.2">
    <property type="protein sequence ID" value="Pp3c23_14790V3.2"/>
    <property type="gene ID" value="Pp3c23_14790"/>
</dbReference>
<keyword evidence="17" id="KW-1185">Reference proteome</keyword>
<evidence type="ECO:0000313" key="15">
    <source>
        <dbReference type="EMBL" id="PNR29392.1"/>
    </source>
</evidence>
<dbReference type="OrthoDB" id="308440at2759"/>
<evidence type="ECO:0000256" key="13">
    <source>
        <dbReference type="SAM" id="MobiDB-lite"/>
    </source>
</evidence>
<dbReference type="GO" id="GO:0004252">
    <property type="term" value="F:serine-type endopeptidase activity"/>
    <property type="evidence" value="ECO:0000318"/>
    <property type="project" value="GO_Central"/>
</dbReference>
<comment type="similarity">
    <text evidence="4">Belongs to the peptidase S26 family.</text>
</comment>
<dbReference type="AlphaFoldDB" id="A0A2K1IJE7"/>
<dbReference type="PROSITE" id="PS00501">
    <property type="entry name" value="SPASE_I_1"/>
    <property type="match status" value="1"/>
</dbReference>
<dbReference type="InterPro" id="IPR019756">
    <property type="entry name" value="Pept_S26A_signal_pept_1_Ser-AS"/>
</dbReference>
<dbReference type="NCBIfam" id="TIGR02227">
    <property type="entry name" value="sigpep_I_bact"/>
    <property type="match status" value="1"/>
</dbReference>
<protein>
    <recommendedName>
        <fullName evidence="5">signal peptidase I</fullName>
        <ecNumber evidence="5">3.4.21.89</ecNumber>
    </recommendedName>
</protein>
<dbReference type="EC" id="3.4.21.89" evidence="5"/>
<dbReference type="RefSeq" id="XP_024361694.1">
    <property type="nucleotide sequence ID" value="XM_024505926.2"/>
</dbReference>
<dbReference type="CDD" id="cd06530">
    <property type="entry name" value="S26_SPase_I"/>
    <property type="match status" value="1"/>
</dbReference>
<comment type="subcellular location">
    <subcellularLocation>
        <location evidence="3">Membrane</location>
    </subcellularLocation>
    <subcellularLocation>
        <location evidence="2">Plastid</location>
        <location evidence="2">Chloroplast</location>
    </subcellularLocation>
</comment>
<keyword evidence="11" id="KW-0472">Membrane</keyword>
<keyword evidence="9" id="KW-0378">Hydrolase</keyword>
<feature type="active site" evidence="12">
    <location>
        <position position="151"/>
    </location>
</feature>
<evidence type="ECO:0000256" key="12">
    <source>
        <dbReference type="PIRSR" id="PIRSR600223-1"/>
    </source>
</evidence>
<dbReference type="PROSITE" id="PS00761">
    <property type="entry name" value="SPASE_I_3"/>
    <property type="match status" value="1"/>
</dbReference>
<evidence type="ECO:0000256" key="7">
    <source>
        <dbReference type="ARBA" id="ARBA00022640"/>
    </source>
</evidence>
<dbReference type="EnsemblPlants" id="Pp3c23_14790V3.1">
    <property type="protein sequence ID" value="Pp3c23_14790V3.1"/>
    <property type="gene ID" value="Pp3c23_14790"/>
</dbReference>
<sequence>MAMIVGAGRISVVGFAIDVDAQFKAAASVGSGQLCCRGPALRNPFVGQTLKIAVRCWSRSEQQRRYEALVARSERDRNGREGEPLAAPAIKESPSEEDAVDAEEAELKKPSWLPDWAAISSDDGKTILAAFAFSLLFRWFIAEPRFIPSLSMYPTFEVGDRIVAEKVSYYFKQPSVNDIVIFKAPESLQAKGYSAGEVFIKRIIAKAGDVVEVHNGQVFVNKQPKNEPFIAEPPIYDMKATYVPEGFVFVMGDNRNNSYDSHIWGPLPVKSILGRSVVRYWPPTRLGSTVLEPEAPGVRLTPVLPLLQAQSAMRPS</sequence>
<gene>
    <name evidence="16" type="primary">LOC112275513</name>
    <name evidence="15" type="ORF">PHYPA_028085</name>
</gene>
<feature type="active site" evidence="12">
    <location>
        <position position="201"/>
    </location>
</feature>
<dbReference type="GO" id="GO:0009003">
    <property type="term" value="F:signal peptidase activity"/>
    <property type="evidence" value="ECO:0007669"/>
    <property type="project" value="UniProtKB-EC"/>
</dbReference>
<evidence type="ECO:0000259" key="14">
    <source>
        <dbReference type="Pfam" id="PF10502"/>
    </source>
</evidence>
<dbReference type="Proteomes" id="UP000006727">
    <property type="component" value="Chromosome 23"/>
</dbReference>
<dbReference type="SUPFAM" id="SSF51306">
    <property type="entry name" value="LexA/Signal peptidase"/>
    <property type="match status" value="1"/>
</dbReference>
<keyword evidence="6" id="KW-0150">Chloroplast</keyword>
<organism evidence="15">
    <name type="scientific">Physcomitrium patens</name>
    <name type="common">Spreading-leaved earth moss</name>
    <name type="synonym">Physcomitrella patens</name>
    <dbReference type="NCBI Taxonomy" id="3218"/>
    <lineage>
        <taxon>Eukaryota</taxon>
        <taxon>Viridiplantae</taxon>
        <taxon>Streptophyta</taxon>
        <taxon>Embryophyta</taxon>
        <taxon>Bryophyta</taxon>
        <taxon>Bryophytina</taxon>
        <taxon>Bryopsida</taxon>
        <taxon>Funariidae</taxon>
        <taxon>Funariales</taxon>
        <taxon>Funariaceae</taxon>
        <taxon>Physcomitrium</taxon>
    </lineage>
</organism>
<name>A0A2K1IJE7_PHYPA</name>
<dbReference type="PANTHER" id="PTHR43390:SF1">
    <property type="entry name" value="CHLOROPLAST PROCESSING PEPTIDASE"/>
    <property type="match status" value="1"/>
</dbReference>
<reference evidence="15 17" key="1">
    <citation type="journal article" date="2008" name="Science">
        <title>The Physcomitrella genome reveals evolutionary insights into the conquest of land by plants.</title>
        <authorList>
            <person name="Rensing S."/>
            <person name="Lang D."/>
            <person name="Zimmer A."/>
            <person name="Terry A."/>
            <person name="Salamov A."/>
            <person name="Shapiro H."/>
            <person name="Nishiyama T."/>
            <person name="Perroud P.-F."/>
            <person name="Lindquist E."/>
            <person name="Kamisugi Y."/>
            <person name="Tanahashi T."/>
            <person name="Sakakibara K."/>
            <person name="Fujita T."/>
            <person name="Oishi K."/>
            <person name="Shin-I T."/>
            <person name="Kuroki Y."/>
            <person name="Toyoda A."/>
            <person name="Suzuki Y."/>
            <person name="Hashimoto A."/>
            <person name="Yamaguchi K."/>
            <person name="Sugano A."/>
            <person name="Kohara Y."/>
            <person name="Fujiyama A."/>
            <person name="Anterola A."/>
            <person name="Aoki S."/>
            <person name="Ashton N."/>
            <person name="Barbazuk W.B."/>
            <person name="Barker E."/>
            <person name="Bennetzen J."/>
            <person name="Bezanilla M."/>
            <person name="Blankenship R."/>
            <person name="Cho S.H."/>
            <person name="Dutcher S."/>
            <person name="Estelle M."/>
            <person name="Fawcett J.A."/>
            <person name="Gundlach H."/>
            <person name="Hanada K."/>
            <person name="Heyl A."/>
            <person name="Hicks K.A."/>
            <person name="Hugh J."/>
            <person name="Lohr M."/>
            <person name="Mayer K."/>
            <person name="Melkozernov A."/>
            <person name="Murata T."/>
            <person name="Nelson D."/>
            <person name="Pils B."/>
            <person name="Prigge M."/>
            <person name="Reiss B."/>
            <person name="Renner T."/>
            <person name="Rombauts S."/>
            <person name="Rushton P."/>
            <person name="Sanderfoot A."/>
            <person name="Schween G."/>
            <person name="Shiu S.-H."/>
            <person name="Stueber K."/>
            <person name="Theodoulou F.L."/>
            <person name="Tu H."/>
            <person name="Van de Peer Y."/>
            <person name="Verrier P.J."/>
            <person name="Waters E."/>
            <person name="Wood A."/>
            <person name="Yang L."/>
            <person name="Cove D."/>
            <person name="Cuming A."/>
            <person name="Hasebe M."/>
            <person name="Lucas S."/>
            <person name="Mishler D.B."/>
            <person name="Reski R."/>
            <person name="Grigoriev I."/>
            <person name="Quatrano R.S."/>
            <person name="Boore J.L."/>
        </authorList>
    </citation>
    <scope>NUCLEOTIDE SEQUENCE [LARGE SCALE GENOMIC DNA]</scope>
    <source>
        <strain evidence="16 17">cv. Gransden 2004</strain>
    </source>
</reference>
<evidence type="ECO:0000256" key="5">
    <source>
        <dbReference type="ARBA" id="ARBA00013208"/>
    </source>
</evidence>
<dbReference type="EnsemblPlants" id="Pp3c23_14790V3.2">
    <property type="protein sequence ID" value="Pp3c23_14790V3.2"/>
    <property type="gene ID" value="Pp3c23_14790"/>
</dbReference>
<proteinExistence type="inferred from homology"/>
<feature type="compositionally biased region" description="Basic and acidic residues" evidence="13">
    <location>
        <begin position="72"/>
        <end position="83"/>
    </location>
</feature>
<evidence type="ECO:0000256" key="10">
    <source>
        <dbReference type="ARBA" id="ARBA00022946"/>
    </source>
</evidence>
<dbReference type="FunCoup" id="A0A2K1IJE7">
    <property type="interactions" value="1049"/>
</dbReference>
<dbReference type="InterPro" id="IPR019758">
    <property type="entry name" value="Pept_S26A_signal_pept_1_CS"/>
</dbReference>
<feature type="domain" description="Peptidase S26" evidence="14">
    <location>
        <begin position="125"/>
        <end position="281"/>
    </location>
</feature>
<evidence type="ECO:0000256" key="6">
    <source>
        <dbReference type="ARBA" id="ARBA00022528"/>
    </source>
</evidence>
<evidence type="ECO:0000256" key="4">
    <source>
        <dbReference type="ARBA" id="ARBA00009370"/>
    </source>
</evidence>
<keyword evidence="10" id="KW-0809">Transit peptide</keyword>
<evidence type="ECO:0000313" key="17">
    <source>
        <dbReference type="Proteomes" id="UP000006727"/>
    </source>
</evidence>
<reference evidence="15 17" key="2">
    <citation type="journal article" date="2018" name="Plant J.">
        <title>The Physcomitrella patens chromosome-scale assembly reveals moss genome structure and evolution.</title>
        <authorList>
            <person name="Lang D."/>
            <person name="Ullrich K.K."/>
            <person name="Murat F."/>
            <person name="Fuchs J."/>
            <person name="Jenkins J."/>
            <person name="Haas F.B."/>
            <person name="Piednoel M."/>
            <person name="Gundlach H."/>
            <person name="Van Bel M."/>
            <person name="Meyberg R."/>
            <person name="Vives C."/>
            <person name="Morata J."/>
            <person name="Symeonidi A."/>
            <person name="Hiss M."/>
            <person name="Muchero W."/>
            <person name="Kamisugi Y."/>
            <person name="Saleh O."/>
            <person name="Blanc G."/>
            <person name="Decker E.L."/>
            <person name="van Gessel N."/>
            <person name="Grimwood J."/>
            <person name="Hayes R.D."/>
            <person name="Graham S.W."/>
            <person name="Gunter L.E."/>
            <person name="McDaniel S.F."/>
            <person name="Hoernstein S.N.W."/>
            <person name="Larsson A."/>
            <person name="Li F.W."/>
            <person name="Perroud P.F."/>
            <person name="Phillips J."/>
            <person name="Ranjan P."/>
            <person name="Rokshar D.S."/>
            <person name="Rothfels C.J."/>
            <person name="Schneider L."/>
            <person name="Shu S."/>
            <person name="Stevenson D.W."/>
            <person name="Thummler F."/>
            <person name="Tillich M."/>
            <person name="Villarreal Aguilar J.C."/>
            <person name="Widiez T."/>
            <person name="Wong G.K."/>
            <person name="Wymore A."/>
            <person name="Zhang Y."/>
            <person name="Zimmer A.D."/>
            <person name="Quatrano R.S."/>
            <person name="Mayer K.F.X."/>
            <person name="Goodstein D."/>
            <person name="Casacuberta J.M."/>
            <person name="Vandepoele K."/>
            <person name="Reski R."/>
            <person name="Cuming A.C."/>
            <person name="Tuskan G.A."/>
            <person name="Maumus F."/>
            <person name="Salse J."/>
            <person name="Schmutz J."/>
            <person name="Rensing S.A."/>
        </authorList>
    </citation>
    <scope>NUCLEOTIDE SEQUENCE [LARGE SCALE GENOMIC DNA]</scope>
    <source>
        <strain evidence="16 17">cv. Gransden 2004</strain>
    </source>
</reference>
<dbReference type="FunFam" id="2.10.109.10:FF:000012">
    <property type="entry name" value="Peptidase/ serine-type peptidase"/>
    <property type="match status" value="1"/>
</dbReference>
<dbReference type="GO" id="GO:0006465">
    <property type="term" value="P:signal peptide processing"/>
    <property type="evidence" value="ECO:0000318"/>
    <property type="project" value="GO_Central"/>
</dbReference>
<evidence type="ECO:0000256" key="9">
    <source>
        <dbReference type="ARBA" id="ARBA00022801"/>
    </source>
</evidence>
<comment type="catalytic activity">
    <reaction evidence="1">
        <text>Cleavage of hydrophobic, N-terminal signal or leader sequences from secreted and periplasmic proteins.</text>
        <dbReference type="EC" id="3.4.21.89"/>
    </reaction>
</comment>
<evidence type="ECO:0000256" key="3">
    <source>
        <dbReference type="ARBA" id="ARBA00004370"/>
    </source>
</evidence>
<dbReference type="Gramene" id="Pp3c23_14790V3.1">
    <property type="protein sequence ID" value="Pp3c23_14790V3.1"/>
    <property type="gene ID" value="Pp3c23_14790"/>
</dbReference>
<keyword evidence="7" id="KW-0934">Plastid</keyword>
<dbReference type="GO" id="GO:0010027">
    <property type="term" value="P:thylakoid membrane organization"/>
    <property type="evidence" value="ECO:0000318"/>
    <property type="project" value="GO_Central"/>
</dbReference>
<dbReference type="GeneID" id="112275513"/>
<evidence type="ECO:0000256" key="11">
    <source>
        <dbReference type="ARBA" id="ARBA00023136"/>
    </source>
</evidence>
<dbReference type="InterPro" id="IPR019533">
    <property type="entry name" value="Peptidase_S26"/>
</dbReference>
<dbReference type="PRINTS" id="PR00727">
    <property type="entry name" value="LEADERPTASE"/>
</dbReference>
<evidence type="ECO:0000256" key="8">
    <source>
        <dbReference type="ARBA" id="ARBA00022670"/>
    </source>
</evidence>
<dbReference type="KEGG" id="ppp:112275513"/>
<keyword evidence="8" id="KW-0645">Protease</keyword>
<dbReference type="InterPro" id="IPR036286">
    <property type="entry name" value="LexA/Signal_pep-like_sf"/>
</dbReference>
<dbReference type="InterPro" id="IPR000223">
    <property type="entry name" value="Pept_S26A_signal_pept_1"/>
</dbReference>
<dbReference type="STRING" id="3218.A0A2K1IJE7"/>